<feature type="region of interest" description="Disordered" evidence="1">
    <location>
        <begin position="1416"/>
        <end position="1445"/>
    </location>
</feature>
<feature type="compositionally biased region" description="Basic and acidic residues" evidence="1">
    <location>
        <begin position="708"/>
        <end position="725"/>
    </location>
</feature>
<feature type="compositionally biased region" description="Low complexity" evidence="1">
    <location>
        <begin position="1422"/>
        <end position="1432"/>
    </location>
</feature>
<protein>
    <recommendedName>
        <fullName evidence="3">C2CD3 N-terminal C2 domain-containing protein</fullName>
    </recommendedName>
</protein>
<feature type="region of interest" description="Disordered" evidence="1">
    <location>
        <begin position="938"/>
        <end position="1023"/>
    </location>
</feature>
<dbReference type="GO" id="GO:0060271">
    <property type="term" value="P:cilium assembly"/>
    <property type="evidence" value="ECO:0007669"/>
    <property type="project" value="TreeGrafter"/>
</dbReference>
<feature type="non-terminal residue" evidence="4">
    <location>
        <position position="1"/>
    </location>
</feature>
<gene>
    <name evidence="4" type="ORF">L916_17405</name>
</gene>
<dbReference type="GO" id="GO:0071539">
    <property type="term" value="P:protein localization to centrosome"/>
    <property type="evidence" value="ECO:0007669"/>
    <property type="project" value="TreeGrafter"/>
</dbReference>
<dbReference type="GO" id="GO:0034451">
    <property type="term" value="C:centriolar satellite"/>
    <property type="evidence" value="ECO:0007669"/>
    <property type="project" value="TreeGrafter"/>
</dbReference>
<feature type="region of interest" description="Disordered" evidence="1">
    <location>
        <begin position="295"/>
        <end position="324"/>
    </location>
</feature>
<feature type="region of interest" description="Disordered" evidence="1">
    <location>
        <begin position="1312"/>
        <end position="1349"/>
    </location>
</feature>
<reference evidence="4" key="1">
    <citation type="submission" date="2013-11" db="EMBL/GenBank/DDBJ databases">
        <title>The Genome Sequence of Phytophthora parasitica CJ05E6.</title>
        <authorList>
            <consortium name="The Broad Institute Genomics Platform"/>
            <person name="Russ C."/>
            <person name="Tyler B."/>
            <person name="Panabieres F."/>
            <person name="Shan W."/>
            <person name="Tripathy S."/>
            <person name="Grunwald N."/>
            <person name="Machado M."/>
            <person name="Johnson C.S."/>
            <person name="Arredondo F."/>
            <person name="Hong C."/>
            <person name="Coffey M."/>
            <person name="Young S.K."/>
            <person name="Zeng Q."/>
            <person name="Gargeya S."/>
            <person name="Fitzgerald M."/>
            <person name="Abouelleil A."/>
            <person name="Alvarado L."/>
            <person name="Chapman S.B."/>
            <person name="Gainer-Dewar J."/>
            <person name="Goldberg J."/>
            <person name="Griggs A."/>
            <person name="Gujja S."/>
            <person name="Hansen M."/>
            <person name="Howarth C."/>
            <person name="Imamovic A."/>
            <person name="Ireland A."/>
            <person name="Larimer J."/>
            <person name="McCowan C."/>
            <person name="Murphy C."/>
            <person name="Pearson M."/>
            <person name="Poon T.W."/>
            <person name="Priest M."/>
            <person name="Roberts A."/>
            <person name="Saif S."/>
            <person name="Shea T."/>
            <person name="Sykes S."/>
            <person name="Wortman J."/>
            <person name="Nusbaum C."/>
            <person name="Birren B."/>
        </authorList>
    </citation>
    <scope>NUCLEOTIDE SEQUENCE [LARGE SCALE GENOMIC DNA]</scope>
    <source>
        <strain evidence="4">CJ05E6</strain>
    </source>
</reference>
<feature type="compositionally biased region" description="Basic and acidic residues" evidence="1">
    <location>
        <begin position="1334"/>
        <end position="1345"/>
    </location>
</feature>
<feature type="region of interest" description="Disordered" evidence="1">
    <location>
        <begin position="1267"/>
        <end position="1296"/>
    </location>
</feature>
<evidence type="ECO:0000259" key="3">
    <source>
        <dbReference type="Pfam" id="PF25339"/>
    </source>
</evidence>
<feature type="compositionally biased region" description="Basic and acidic residues" evidence="1">
    <location>
        <begin position="958"/>
        <end position="970"/>
    </location>
</feature>
<feature type="region of interest" description="Disordered" evidence="1">
    <location>
        <begin position="708"/>
        <end position="727"/>
    </location>
</feature>
<evidence type="ECO:0000256" key="2">
    <source>
        <dbReference type="SAM" id="SignalP"/>
    </source>
</evidence>
<dbReference type="GO" id="GO:0005814">
    <property type="term" value="C:centriole"/>
    <property type="evidence" value="ECO:0007669"/>
    <property type="project" value="TreeGrafter"/>
</dbReference>
<dbReference type="InterPro" id="IPR057537">
    <property type="entry name" value="C2_C2CD3_N"/>
</dbReference>
<feature type="compositionally biased region" description="Polar residues" evidence="1">
    <location>
        <begin position="1507"/>
        <end position="1527"/>
    </location>
</feature>
<feature type="signal peptide" evidence="2">
    <location>
        <begin position="1"/>
        <end position="20"/>
    </location>
</feature>
<feature type="region of interest" description="Disordered" evidence="1">
    <location>
        <begin position="1179"/>
        <end position="1200"/>
    </location>
</feature>
<dbReference type="PANTHER" id="PTHR21254:SF1">
    <property type="entry name" value="C2 DOMAIN-CONTAINING PROTEIN 3"/>
    <property type="match status" value="1"/>
</dbReference>
<dbReference type="EMBL" id="KI675482">
    <property type="protein sequence ID" value="ETL29418.1"/>
    <property type="molecule type" value="Genomic_DNA"/>
</dbReference>
<evidence type="ECO:0000256" key="1">
    <source>
        <dbReference type="SAM" id="MobiDB-lite"/>
    </source>
</evidence>
<name>W2I7M5_PHYNI</name>
<organism evidence="4">
    <name type="scientific">Phytophthora nicotianae</name>
    <name type="common">Potato buckeye rot agent</name>
    <name type="synonym">Phytophthora parasitica</name>
    <dbReference type="NCBI Taxonomy" id="4792"/>
    <lineage>
        <taxon>Eukaryota</taxon>
        <taxon>Sar</taxon>
        <taxon>Stramenopiles</taxon>
        <taxon>Oomycota</taxon>
        <taxon>Peronosporomycetes</taxon>
        <taxon>Peronosporales</taxon>
        <taxon>Peronosporaceae</taxon>
        <taxon>Phytophthora</taxon>
    </lineage>
</organism>
<dbReference type="PANTHER" id="PTHR21254">
    <property type="entry name" value="C2 DOMAIN-CONTAINING PROTEIN 3"/>
    <property type="match status" value="1"/>
</dbReference>
<dbReference type="PROSITE" id="PS50096">
    <property type="entry name" value="IQ"/>
    <property type="match status" value="1"/>
</dbReference>
<dbReference type="Pfam" id="PF25339">
    <property type="entry name" value="C2_C2CD3_N"/>
    <property type="match status" value="1"/>
</dbReference>
<dbReference type="Proteomes" id="UP000053864">
    <property type="component" value="Unassembled WGS sequence"/>
</dbReference>
<sequence length="1621" mass="180236">PTCKSSLKFIHLLSLGFNMATDVDDTLPRSMSLSRRYLSLPQELTGESLPPKVSGRRYGTVTLCVAHILPSAVSSSPLPRESFVRVRWWGEEAPGSLFRPKVLSGDGVVHSEALYSPHRIIAMKYPVNVLPEQLLEYFHDMGHLTLDVIDRDTRKQFGECKLPLDLYRDNQVMTMKEKLVALKRDNVLCEIKPSEGQEGEVAGYLAVTFDVHWTESDVKIDNDMGIVEDYLDAEVPVSDWVEVVDSEETKGVFKVESKMIEKEKELKKSRRKDDVENSAHFQRIQKLLEKGKALQQSMERAVTDEKKKDNNGEIGEKDEDPVLTNYTVDQPIHRGLPFEPDTMAEFVGSSIQWSKVLTDDARLSNSEPSAESDNDFLPPSISSDSSEVQVKHGGAAGPLLSGYTLDQRLHQEVQQRTQHRTFLRNSSNKYKSFQFAVMFESVSNVSLSVLGDKNVRARLNSSPIMENESVDGANVLNGANITLRYTVPSHFSRVSPASKKFDRSITRKLRFSRWFDWMSLLSADFRGSIHIFQSEFVDESKKFFSSGYLIIETWLQTARSAERRLLGLSKVPLKQLASLFSHDKEDLRSLSETLLPCVGVDGKFPVEDPFSGNLSGYLRARVCIGTAEQLLTWAKTIRSVVKLQGIVRGVLFRKQFRHSTIFRSASIPGTSQIHSRLVALLNEENGSDSQSTAPTFITTRKANGFDTSEKQLEYTPKDPEVHETARGNQRALRKIRLGIRESWRSVVQHNGQKSKQQRCGWSSSPLLGCEIQGQLVLTGNTEVPGKIKGVSFALWWDAVNRHLNSCFIHTFRSRAYLNEERADLAAVGPQSQILFALHVENGFFGTQSRETIMGEARLNLYEAFGKRVTKRQQSDGSTQNMGVEESWTDVDVPIVWDNGITECRKLPSAIPLKVTYFTSRMSESMPITMDFANLEGDVSDSRSLNTEPQFDAGASETPEQHDTKLSRLADEESLDENVMSDPAVTLPQRSDEQSESEVEENVVPDDQFSHSLLPESDDENEKARGTVCSLLPGSECDNEESHDTECRLESDEQLDQSLGLEHLSEDGAVLGHSLELEDLSSGSDSVPSETVSLPDYNTGEVEIPDSIPSSPKCAPTIQYAEKAVQVNLIEPGLHVEMVACAVQTAPLADSKDECDEIDWDNDVEEAKTTVDVGCDAMEIGDIPSGNNSESEEEAPQSNAELDRVTLDVPSETSSIPCSDTAGAELLTESCSDHSLVPETEYVDEAVQANPFELGFVVEMVECSVQTAPTADSKAEPDKTVFKESGDESNLGDFAEEQKITVDVGCDPIEFTEENHVQSEEEEPQFSASTMSTRQEQDDKTPKAEHGVTSPRDIVDHVSTPLIIEQPSMTHTTLPNEKLDLMYEMLREMRESYLRQPAAKPASVGSVKDEVYHARGISDKHSSCPSSPVSRPPSAHRARKTSLDKSSVSVSELLPTKSMVDIGLEVEAKRCSCPSSLVTQEPQSLRSRGSILVESSRHTSGLKPATVLNCNPTKTSSQRQLSGKSVANKTPGLYSYREQRTDTSGKNHRLSSSDMCVFQKRYNSQSENTSNPSSVRSLFAHDSETERIARIMQGSMNYWMKDDSSSSGGDELEEETDDDCYF</sequence>
<feature type="region of interest" description="Disordered" evidence="1">
    <location>
        <begin position="1598"/>
        <end position="1621"/>
    </location>
</feature>
<accession>W2I7M5</accession>
<feature type="compositionally biased region" description="Acidic residues" evidence="1">
    <location>
        <begin position="993"/>
        <end position="1003"/>
    </location>
</feature>
<dbReference type="VEuPathDB" id="FungiDB:PPTG_04368"/>
<keyword evidence="2" id="KW-0732">Signal</keyword>
<proteinExistence type="predicted"/>
<feature type="compositionally biased region" description="Basic and acidic residues" evidence="1">
    <location>
        <begin position="1272"/>
        <end position="1285"/>
    </location>
</feature>
<feature type="region of interest" description="Disordered" evidence="1">
    <location>
        <begin position="1481"/>
        <end position="1549"/>
    </location>
</feature>
<feature type="compositionally biased region" description="Basic and acidic residues" evidence="1">
    <location>
        <begin position="301"/>
        <end position="315"/>
    </location>
</feature>
<dbReference type="GO" id="GO:0061511">
    <property type="term" value="P:centriole elongation"/>
    <property type="evidence" value="ECO:0007669"/>
    <property type="project" value="TreeGrafter"/>
</dbReference>
<evidence type="ECO:0000313" key="4">
    <source>
        <dbReference type="EMBL" id="ETL29418.1"/>
    </source>
</evidence>
<feature type="compositionally biased region" description="Acidic residues" evidence="1">
    <location>
        <begin position="1609"/>
        <end position="1621"/>
    </location>
</feature>
<feature type="domain" description="C2CD3 N-terminal C2" evidence="3">
    <location>
        <begin position="47"/>
        <end position="170"/>
    </location>
</feature>
<feature type="chain" id="PRO_5004817848" description="C2CD3 N-terminal C2 domain-containing protein" evidence="2">
    <location>
        <begin position="21"/>
        <end position="1621"/>
    </location>
</feature>
<feature type="region of interest" description="Disordered" evidence="1">
    <location>
        <begin position="1078"/>
        <end position="1097"/>
    </location>
</feature>